<dbReference type="PANTHER" id="PTHR34235">
    <property type="entry name" value="SLR1203 PROTEIN-RELATED"/>
    <property type="match status" value="1"/>
</dbReference>
<dbReference type="EMBL" id="JACJST010000003">
    <property type="protein sequence ID" value="MBD2567172.1"/>
    <property type="molecule type" value="Genomic_DNA"/>
</dbReference>
<evidence type="ECO:0000313" key="1">
    <source>
        <dbReference type="EMBL" id="MBD2567172.1"/>
    </source>
</evidence>
<gene>
    <name evidence="1" type="ORF">H6G59_04540</name>
</gene>
<dbReference type="Gene3D" id="1.20.1220.20">
    <property type="entry name" value="Uncharcterised protein PF01724"/>
    <property type="match status" value="1"/>
</dbReference>
<dbReference type="Pfam" id="PF01724">
    <property type="entry name" value="DUF29"/>
    <property type="match status" value="1"/>
</dbReference>
<evidence type="ECO:0000313" key="2">
    <source>
        <dbReference type="Proteomes" id="UP000640531"/>
    </source>
</evidence>
<keyword evidence="2" id="KW-1185">Reference proteome</keyword>
<dbReference type="Proteomes" id="UP000640531">
    <property type="component" value="Unassembled WGS sequence"/>
</dbReference>
<dbReference type="InterPro" id="IPR002636">
    <property type="entry name" value="DUF29"/>
</dbReference>
<proteinExistence type="predicted"/>
<protein>
    <submittedName>
        <fullName evidence="1">DUF29 domain-containing protein</fullName>
    </submittedName>
</protein>
<reference evidence="1 2" key="1">
    <citation type="journal article" date="2020" name="ISME J.">
        <title>Comparative genomics reveals insights into cyanobacterial evolution and habitat adaptation.</title>
        <authorList>
            <person name="Chen M.Y."/>
            <person name="Teng W.K."/>
            <person name="Zhao L."/>
            <person name="Hu C.X."/>
            <person name="Zhou Y.K."/>
            <person name="Han B.P."/>
            <person name="Song L.R."/>
            <person name="Shu W.S."/>
        </authorList>
    </citation>
    <scope>NUCLEOTIDE SEQUENCE [LARGE SCALE GENOMIC DNA]</scope>
    <source>
        <strain evidence="1 2">FACHB-196</strain>
    </source>
</reference>
<sequence length="144" mass="17086">MSLTTHDHDFYAWTLEQAHLLRTRQFNQIDFDHIAEEIEDMGRSEKRELESRLEVLIMHLLKWQFQPNLRSRCWQLTIKEQRLRLEKLLAENPSLSSFLADSLDKIYQLATISAERETGLSLFPETCPYSLTEIFTLEFLPTDI</sequence>
<name>A0ABR8FD91_9NOST</name>
<accession>A0ABR8FD91</accession>
<organism evidence="1 2">
    <name type="scientific">Anabaena lutea FACHB-196</name>
    <dbReference type="NCBI Taxonomy" id="2692881"/>
    <lineage>
        <taxon>Bacteria</taxon>
        <taxon>Bacillati</taxon>
        <taxon>Cyanobacteriota</taxon>
        <taxon>Cyanophyceae</taxon>
        <taxon>Nostocales</taxon>
        <taxon>Nostocaceae</taxon>
        <taxon>Anabaena</taxon>
    </lineage>
</organism>
<comment type="caution">
    <text evidence="1">The sequence shown here is derived from an EMBL/GenBank/DDBJ whole genome shotgun (WGS) entry which is preliminary data.</text>
</comment>
<dbReference type="RefSeq" id="WP_190711968.1">
    <property type="nucleotide sequence ID" value="NZ_JACJST010000003.1"/>
</dbReference>
<dbReference type="PANTHER" id="PTHR34235:SF4">
    <property type="entry name" value="SLR0291 PROTEIN"/>
    <property type="match status" value="1"/>
</dbReference>